<feature type="compositionally biased region" description="Low complexity" evidence="1">
    <location>
        <begin position="118"/>
        <end position="127"/>
    </location>
</feature>
<dbReference type="AlphaFoldDB" id="A0A4P9ZBA9"/>
<feature type="region of interest" description="Disordered" evidence="1">
    <location>
        <begin position="238"/>
        <end position="261"/>
    </location>
</feature>
<dbReference type="Proteomes" id="UP000268321">
    <property type="component" value="Unassembled WGS sequence"/>
</dbReference>
<evidence type="ECO:0000313" key="2">
    <source>
        <dbReference type="EMBL" id="RKP29928.1"/>
    </source>
</evidence>
<feature type="region of interest" description="Disordered" evidence="1">
    <location>
        <begin position="185"/>
        <end position="204"/>
    </location>
</feature>
<evidence type="ECO:0000313" key="3">
    <source>
        <dbReference type="Proteomes" id="UP000268321"/>
    </source>
</evidence>
<gene>
    <name evidence="2" type="ORF">METBISCDRAFT_31280</name>
</gene>
<feature type="region of interest" description="Disordered" evidence="1">
    <location>
        <begin position="214"/>
        <end position="233"/>
    </location>
</feature>
<organism evidence="2 3">
    <name type="scientific">Metschnikowia bicuspidata</name>
    <dbReference type="NCBI Taxonomy" id="27322"/>
    <lineage>
        <taxon>Eukaryota</taxon>
        <taxon>Fungi</taxon>
        <taxon>Dikarya</taxon>
        <taxon>Ascomycota</taxon>
        <taxon>Saccharomycotina</taxon>
        <taxon>Pichiomycetes</taxon>
        <taxon>Metschnikowiaceae</taxon>
        <taxon>Metschnikowia</taxon>
    </lineage>
</organism>
<reference evidence="3" key="1">
    <citation type="journal article" date="2018" name="Nat. Microbiol.">
        <title>Leveraging single-cell genomics to expand the fungal tree of life.</title>
        <authorList>
            <person name="Ahrendt S.R."/>
            <person name="Quandt C.A."/>
            <person name="Ciobanu D."/>
            <person name="Clum A."/>
            <person name="Salamov A."/>
            <person name="Andreopoulos B."/>
            <person name="Cheng J.F."/>
            <person name="Woyke T."/>
            <person name="Pelin A."/>
            <person name="Henrissat B."/>
            <person name="Reynolds N.K."/>
            <person name="Benny G.L."/>
            <person name="Smith M.E."/>
            <person name="James T.Y."/>
            <person name="Grigoriev I.V."/>
        </authorList>
    </citation>
    <scope>NUCLEOTIDE SEQUENCE [LARGE SCALE GENOMIC DNA]</scope>
    <source>
        <strain evidence="3">Baker2002</strain>
    </source>
</reference>
<dbReference type="OrthoDB" id="5364312at2759"/>
<name>A0A4P9ZBA9_9ASCO</name>
<accession>A0A4P9ZBA9</accession>
<keyword evidence="3" id="KW-1185">Reference proteome</keyword>
<sequence length="316" mass="34171">MRSSGLAKSLQLSSPVCSPVMEIDSLTECPDCNIFERSVQETAPVKLEDFIPPALNATAEILTDKDTNLDDVEMIYSTRKNSSVIGLNMALRRPYTPLGKNSVQSMSQMSTALPNSASPQLPVSPSKLSSSRSSVSFYSYADMINSDEFARRPSIMHAYSHGVVPTLGLSVDRKMSITLAHSAGSSAGNNMAGAPHSPTSSGLAFNKLSRKATGNSITSTHLQPQSQLSKQIKDRQVLQRRQAQGSEENSQRFLISPELSESEEHEAYYPVSGASDTSSRRISLNSVVSNELDTESFVSTTVADCIRKCTTKISGH</sequence>
<protein>
    <submittedName>
        <fullName evidence="2">Uncharacterized protein</fullName>
    </submittedName>
</protein>
<evidence type="ECO:0000256" key="1">
    <source>
        <dbReference type="SAM" id="MobiDB-lite"/>
    </source>
</evidence>
<feature type="compositionally biased region" description="Polar residues" evidence="1">
    <location>
        <begin position="239"/>
        <end position="253"/>
    </location>
</feature>
<proteinExistence type="predicted"/>
<feature type="region of interest" description="Disordered" evidence="1">
    <location>
        <begin position="99"/>
        <end position="127"/>
    </location>
</feature>
<feature type="compositionally biased region" description="Polar residues" evidence="1">
    <location>
        <begin position="214"/>
        <end position="230"/>
    </location>
</feature>
<dbReference type="EMBL" id="ML004470">
    <property type="protein sequence ID" value="RKP29928.1"/>
    <property type="molecule type" value="Genomic_DNA"/>
</dbReference>
<feature type="compositionally biased region" description="Polar residues" evidence="1">
    <location>
        <begin position="99"/>
        <end position="117"/>
    </location>
</feature>
<feature type="compositionally biased region" description="Low complexity" evidence="1">
    <location>
        <begin position="185"/>
        <end position="194"/>
    </location>
</feature>